<dbReference type="GeneID" id="94431895"/>
<dbReference type="Proteomes" id="UP000221165">
    <property type="component" value="Unassembled WGS sequence"/>
</dbReference>
<evidence type="ECO:0000313" key="3">
    <source>
        <dbReference type="Proteomes" id="UP000221165"/>
    </source>
</evidence>
<feature type="compositionally biased region" description="Low complexity" evidence="1">
    <location>
        <begin position="156"/>
        <end position="166"/>
    </location>
</feature>
<dbReference type="RefSeq" id="XP_067919342.1">
    <property type="nucleotide sequence ID" value="XM_068068684.1"/>
</dbReference>
<accession>A0A2C6KMD6</accession>
<dbReference type="VEuPathDB" id="ToxoDB:CSUI_008556"/>
<proteinExistence type="predicted"/>
<feature type="compositionally biased region" description="Basic and acidic residues" evidence="1">
    <location>
        <begin position="18"/>
        <end position="34"/>
    </location>
</feature>
<name>A0A2C6KMD6_9APIC</name>
<feature type="compositionally biased region" description="Basic and acidic residues" evidence="1">
    <location>
        <begin position="170"/>
        <end position="179"/>
    </location>
</feature>
<feature type="region of interest" description="Disordered" evidence="1">
    <location>
        <begin position="1"/>
        <end position="44"/>
    </location>
</feature>
<gene>
    <name evidence="2" type="ORF">CSUI_008556</name>
</gene>
<reference evidence="2 3" key="1">
    <citation type="journal article" date="2017" name="Int. J. Parasitol.">
        <title>The genome of the protozoan parasite Cystoisospora suis and a reverse vaccinology approach to identify vaccine candidates.</title>
        <authorList>
            <person name="Palmieri N."/>
            <person name="Shrestha A."/>
            <person name="Ruttkowski B."/>
            <person name="Beck T."/>
            <person name="Vogl C."/>
            <person name="Tomley F."/>
            <person name="Blake D.P."/>
            <person name="Joachim A."/>
        </authorList>
    </citation>
    <scope>NUCLEOTIDE SEQUENCE [LARGE SCALE GENOMIC DNA]</scope>
    <source>
        <strain evidence="2 3">Wien I</strain>
    </source>
</reference>
<protein>
    <submittedName>
        <fullName evidence="2">Uncharacterized protein</fullName>
    </submittedName>
</protein>
<evidence type="ECO:0000313" key="2">
    <source>
        <dbReference type="EMBL" id="PHJ17624.1"/>
    </source>
</evidence>
<comment type="caution">
    <text evidence="2">The sequence shown here is derived from an EMBL/GenBank/DDBJ whole genome shotgun (WGS) entry which is preliminary data.</text>
</comment>
<dbReference type="AlphaFoldDB" id="A0A2C6KMD6"/>
<organism evidence="2 3">
    <name type="scientific">Cystoisospora suis</name>
    <dbReference type="NCBI Taxonomy" id="483139"/>
    <lineage>
        <taxon>Eukaryota</taxon>
        <taxon>Sar</taxon>
        <taxon>Alveolata</taxon>
        <taxon>Apicomplexa</taxon>
        <taxon>Conoidasida</taxon>
        <taxon>Coccidia</taxon>
        <taxon>Eucoccidiorida</taxon>
        <taxon>Eimeriorina</taxon>
        <taxon>Sarcocystidae</taxon>
        <taxon>Cystoisospora</taxon>
    </lineage>
</organism>
<sequence>MDEVKKGGTRTGSLLNRIKTDERSTSSKERDGKGKMRYSKKGGRGLFSSENEKKVLFYLDFHGESRPYETQHAIAHITPPTLESSLSPPPVRMHSHCLCYDLVSLLLLPLSEVPHDPSFFPSSCLYGSSASATCSSSSSSSISFEEENCLPIRQASSSSFSSPSSSLYPARERREKKEV</sequence>
<evidence type="ECO:0000256" key="1">
    <source>
        <dbReference type="SAM" id="MobiDB-lite"/>
    </source>
</evidence>
<keyword evidence="3" id="KW-1185">Reference proteome</keyword>
<feature type="region of interest" description="Disordered" evidence="1">
    <location>
        <begin position="155"/>
        <end position="179"/>
    </location>
</feature>
<dbReference type="EMBL" id="MIGC01004816">
    <property type="protein sequence ID" value="PHJ17624.1"/>
    <property type="molecule type" value="Genomic_DNA"/>
</dbReference>